<dbReference type="SMART" id="SM00388">
    <property type="entry name" value="HisKA"/>
    <property type="match status" value="1"/>
</dbReference>
<dbReference type="InterPro" id="IPR050351">
    <property type="entry name" value="BphY/WalK/GraS-like"/>
</dbReference>
<evidence type="ECO:0000256" key="2">
    <source>
        <dbReference type="ARBA" id="ARBA00012438"/>
    </source>
</evidence>
<protein>
    <recommendedName>
        <fullName evidence="2">histidine kinase</fullName>
        <ecNumber evidence="2">2.7.13.3</ecNumber>
    </recommendedName>
</protein>
<accession>A0A0P6YNW0</accession>
<sequence length="783" mass="86584">MTPINQLLSLIISPPGNLLFHLVLAFSVLFALQNVILWPLDLSSPIRRTLIVGLSVALAGQILLFISAGLAWQNLLVLPSFLPALERMVLSLTLFWLGRLWLFPAPNVRIDRLSMVLTFSFPLIFLFELLYAPASGQNLGYNTSLFDQIWTVIIITLSITGLIIALTRSSPVAGEGFGVMGFILAGGLLHYALDAPQSDISATLRMAQLCTYPLLPAMVQHILRLNTSVSASMSPESSASPSKAITTASMQAIFHWSDVASSIGKDNLLEALTRAIAHTLRADLCLMLQQSETDAETLVVQTGYDLVRDEPIVQSHIRITRFPKLLNALRHQKTLLVEDESALGEESHNLASVLGLEHIGSLIAAPIQFPVSKPALMVLLTPYSNRAWTPEELTRLQVLNQKTALLLKQGEAFHHLQSQVFQLEQALQSLRTDFERVQNENRSLRQTLESSSSTPSGDFEALLALQREAQDTIEALQAENRALKEMLAESRQKSTPSAEVEHLENELRSTLEEIARLQNALAEANIQILKLQQSAKQPSNLPPAQQEVLISLVQEMRQPLSSILGYVDLLMGETVGILSALQRKFLERTRVATVKTRDLLEQLLEEVSALTMQSTTNEEVLAEVGPIIDQALNDLAPQIQQRQINVHLDFPAEIPRVRLNPDNLYQILVHLLQQLVTNATTESDLTLRLLNETALSSPPFLLLQISNTPWERIEIPPRQLLHETITGESSFQEASKERLNIGLIKALIETNGGRVYVDIDSSHAITVNLLLPIEALGIANAAL</sequence>
<evidence type="ECO:0000256" key="5">
    <source>
        <dbReference type="SAM" id="Coils"/>
    </source>
</evidence>
<feature type="transmembrane region" description="Helical" evidence="6">
    <location>
        <begin position="84"/>
        <end position="102"/>
    </location>
</feature>
<name>A0A0P6YNW0_9CHLR</name>
<dbReference type="InterPro" id="IPR003661">
    <property type="entry name" value="HisK_dim/P_dom"/>
</dbReference>
<dbReference type="PANTHER" id="PTHR42878">
    <property type="entry name" value="TWO-COMPONENT HISTIDINE KINASE"/>
    <property type="match status" value="1"/>
</dbReference>
<dbReference type="PANTHER" id="PTHR42878:SF15">
    <property type="entry name" value="BACTERIOPHYTOCHROME"/>
    <property type="match status" value="1"/>
</dbReference>
<keyword evidence="3" id="KW-0808">Transferase</keyword>
<dbReference type="InterPro" id="IPR005467">
    <property type="entry name" value="His_kinase_dom"/>
</dbReference>
<keyword evidence="6" id="KW-1133">Transmembrane helix</keyword>
<feature type="coiled-coil region" evidence="5">
    <location>
        <begin position="420"/>
        <end position="534"/>
    </location>
</feature>
<dbReference type="InterPro" id="IPR003018">
    <property type="entry name" value="GAF"/>
</dbReference>
<feature type="transmembrane region" description="Helical" evidence="6">
    <location>
        <begin position="18"/>
        <end position="38"/>
    </location>
</feature>
<dbReference type="Proteomes" id="UP000050544">
    <property type="component" value="Unassembled WGS sequence"/>
</dbReference>
<keyword evidence="5" id="KW-0175">Coiled coil</keyword>
<proteinExistence type="predicted"/>
<dbReference type="InterPro" id="IPR036890">
    <property type="entry name" value="HATPase_C_sf"/>
</dbReference>
<dbReference type="InterPro" id="IPR036097">
    <property type="entry name" value="HisK_dim/P_sf"/>
</dbReference>
<dbReference type="OrthoDB" id="146014at2"/>
<feature type="transmembrane region" description="Helical" evidence="6">
    <location>
        <begin position="149"/>
        <end position="166"/>
    </location>
</feature>
<evidence type="ECO:0000256" key="6">
    <source>
        <dbReference type="SAM" id="Phobius"/>
    </source>
</evidence>
<evidence type="ECO:0000256" key="3">
    <source>
        <dbReference type="ARBA" id="ARBA00022679"/>
    </source>
</evidence>
<feature type="transmembrane region" description="Helical" evidence="6">
    <location>
        <begin position="173"/>
        <end position="193"/>
    </location>
</feature>
<evidence type="ECO:0000256" key="4">
    <source>
        <dbReference type="ARBA" id="ARBA00022777"/>
    </source>
</evidence>
<dbReference type="Gene3D" id="1.10.287.130">
    <property type="match status" value="1"/>
</dbReference>
<gene>
    <name evidence="8" type="ORF">SE15_05160</name>
</gene>
<feature type="transmembrane region" description="Helical" evidence="6">
    <location>
        <begin position="50"/>
        <end position="72"/>
    </location>
</feature>
<dbReference type="Pfam" id="PF01590">
    <property type="entry name" value="GAF"/>
    <property type="match status" value="1"/>
</dbReference>
<evidence type="ECO:0000313" key="8">
    <source>
        <dbReference type="EMBL" id="KPL84483.1"/>
    </source>
</evidence>
<dbReference type="Gene3D" id="3.30.565.10">
    <property type="entry name" value="Histidine kinase-like ATPase, C-terminal domain"/>
    <property type="match status" value="1"/>
</dbReference>
<dbReference type="SUPFAM" id="SSF55781">
    <property type="entry name" value="GAF domain-like"/>
    <property type="match status" value="1"/>
</dbReference>
<evidence type="ECO:0000259" key="7">
    <source>
        <dbReference type="PROSITE" id="PS50109"/>
    </source>
</evidence>
<feature type="domain" description="Histidine kinase" evidence="7">
    <location>
        <begin position="551"/>
        <end position="775"/>
    </location>
</feature>
<organism evidence="8 9">
    <name type="scientific">Thermanaerothrix daxensis</name>
    <dbReference type="NCBI Taxonomy" id="869279"/>
    <lineage>
        <taxon>Bacteria</taxon>
        <taxon>Bacillati</taxon>
        <taxon>Chloroflexota</taxon>
        <taxon>Anaerolineae</taxon>
        <taxon>Anaerolineales</taxon>
        <taxon>Anaerolineaceae</taxon>
        <taxon>Thermanaerothrix</taxon>
    </lineage>
</organism>
<keyword evidence="4" id="KW-0418">Kinase</keyword>
<keyword evidence="6" id="KW-0472">Membrane</keyword>
<dbReference type="Pfam" id="PF00512">
    <property type="entry name" value="HisKA"/>
    <property type="match status" value="1"/>
</dbReference>
<dbReference type="GO" id="GO:0030295">
    <property type="term" value="F:protein kinase activator activity"/>
    <property type="evidence" value="ECO:0007669"/>
    <property type="project" value="TreeGrafter"/>
</dbReference>
<dbReference type="GO" id="GO:0000155">
    <property type="term" value="F:phosphorelay sensor kinase activity"/>
    <property type="evidence" value="ECO:0007669"/>
    <property type="project" value="InterPro"/>
</dbReference>
<dbReference type="AlphaFoldDB" id="A0A0P6YNW0"/>
<keyword evidence="6" id="KW-0812">Transmembrane</keyword>
<evidence type="ECO:0000256" key="1">
    <source>
        <dbReference type="ARBA" id="ARBA00000085"/>
    </source>
</evidence>
<dbReference type="EMBL" id="LGKO01000002">
    <property type="protein sequence ID" value="KPL84483.1"/>
    <property type="molecule type" value="Genomic_DNA"/>
</dbReference>
<evidence type="ECO:0000313" key="9">
    <source>
        <dbReference type="Proteomes" id="UP000050544"/>
    </source>
</evidence>
<dbReference type="SUPFAM" id="SSF47384">
    <property type="entry name" value="Homodimeric domain of signal transducing histidine kinase"/>
    <property type="match status" value="1"/>
</dbReference>
<keyword evidence="9" id="KW-1185">Reference proteome</keyword>
<dbReference type="EC" id="2.7.13.3" evidence="2"/>
<dbReference type="PROSITE" id="PS50109">
    <property type="entry name" value="HIS_KIN"/>
    <property type="match status" value="1"/>
</dbReference>
<reference evidence="8 9" key="1">
    <citation type="submission" date="2015-07" db="EMBL/GenBank/DDBJ databases">
        <title>Whole genome sequence of Thermanaerothrix daxensis DSM 23592.</title>
        <authorList>
            <person name="Hemp J."/>
            <person name="Ward L.M."/>
            <person name="Pace L.A."/>
            <person name="Fischer W.W."/>
        </authorList>
    </citation>
    <scope>NUCLEOTIDE SEQUENCE [LARGE SCALE GENOMIC DNA]</scope>
    <source>
        <strain evidence="8 9">GNS-1</strain>
    </source>
</reference>
<feature type="transmembrane region" description="Helical" evidence="6">
    <location>
        <begin position="114"/>
        <end position="134"/>
    </location>
</feature>
<dbReference type="GO" id="GO:0000156">
    <property type="term" value="F:phosphorelay response regulator activity"/>
    <property type="evidence" value="ECO:0007669"/>
    <property type="project" value="TreeGrafter"/>
</dbReference>
<dbReference type="CDD" id="cd00082">
    <property type="entry name" value="HisKA"/>
    <property type="match status" value="1"/>
</dbReference>
<dbReference type="GO" id="GO:0007234">
    <property type="term" value="P:osmosensory signaling via phosphorelay pathway"/>
    <property type="evidence" value="ECO:0007669"/>
    <property type="project" value="TreeGrafter"/>
</dbReference>
<dbReference type="STRING" id="869279.SE15_05160"/>
<dbReference type="RefSeq" id="WP_054521011.1">
    <property type="nucleotide sequence ID" value="NZ_LGKO01000002.1"/>
</dbReference>
<dbReference type="Gene3D" id="3.30.450.40">
    <property type="match status" value="1"/>
</dbReference>
<dbReference type="InterPro" id="IPR029016">
    <property type="entry name" value="GAF-like_dom_sf"/>
</dbReference>
<comment type="caution">
    <text evidence="8">The sequence shown here is derived from an EMBL/GenBank/DDBJ whole genome shotgun (WGS) entry which is preliminary data.</text>
</comment>
<comment type="catalytic activity">
    <reaction evidence="1">
        <text>ATP + protein L-histidine = ADP + protein N-phospho-L-histidine.</text>
        <dbReference type="EC" id="2.7.13.3"/>
    </reaction>
</comment>